<evidence type="ECO:0000313" key="7">
    <source>
        <dbReference type="EMBL" id="GAA2346511.1"/>
    </source>
</evidence>
<gene>
    <name evidence="7" type="ORF">GCM10010170_033310</name>
</gene>
<dbReference type="Pfam" id="PF04686">
    <property type="entry name" value="SsgA"/>
    <property type="match status" value="1"/>
</dbReference>
<organism evidence="7 8">
    <name type="scientific">Dactylosporangium salmoneum</name>
    <dbReference type="NCBI Taxonomy" id="53361"/>
    <lineage>
        <taxon>Bacteria</taxon>
        <taxon>Bacillati</taxon>
        <taxon>Actinomycetota</taxon>
        <taxon>Actinomycetes</taxon>
        <taxon>Micromonosporales</taxon>
        <taxon>Micromonosporaceae</taxon>
        <taxon>Dactylosporangium</taxon>
    </lineage>
</organism>
<evidence type="ECO:0000256" key="4">
    <source>
        <dbReference type="ARBA" id="ARBA00022969"/>
    </source>
</evidence>
<evidence type="ECO:0000256" key="3">
    <source>
        <dbReference type="ARBA" id="ARBA00022618"/>
    </source>
</evidence>
<dbReference type="EMBL" id="BAAARV010000025">
    <property type="protein sequence ID" value="GAA2346511.1"/>
    <property type="molecule type" value="Genomic_DNA"/>
</dbReference>
<comment type="caution">
    <text evidence="7">The sequence shown here is derived from an EMBL/GenBank/DDBJ whole genome shotgun (WGS) entry which is preliminary data.</text>
</comment>
<name>A0ABN3G8P0_9ACTN</name>
<evidence type="ECO:0000256" key="1">
    <source>
        <dbReference type="ARBA" id="ARBA00004431"/>
    </source>
</evidence>
<dbReference type="RefSeq" id="WP_344613281.1">
    <property type="nucleotide sequence ID" value="NZ_BAAARV010000025.1"/>
</dbReference>
<dbReference type="Gene3D" id="2.30.31.20">
    <property type="entry name" value="Sporulation-specific cell division protein SsgB"/>
    <property type="match status" value="1"/>
</dbReference>
<keyword evidence="4" id="KW-0749">Sporulation</keyword>
<sequence>MTTIDRTALFRLGSECHRGTFVYDTAEPFAVRLLFDPDVVWVFARQLLVDGLRGTAGLGNVRCWSDHSRFFIDLTLSEGRATLQCRAADVRMFVAEMAFLVPAGLEFLDIDRKLAQLLDGAA</sequence>
<reference evidence="7 8" key="1">
    <citation type="journal article" date="2019" name="Int. J. Syst. Evol. Microbiol.">
        <title>The Global Catalogue of Microorganisms (GCM) 10K type strain sequencing project: providing services to taxonomists for standard genome sequencing and annotation.</title>
        <authorList>
            <consortium name="The Broad Institute Genomics Platform"/>
            <consortium name="The Broad Institute Genome Sequencing Center for Infectious Disease"/>
            <person name="Wu L."/>
            <person name="Ma J."/>
        </authorList>
    </citation>
    <scope>NUCLEOTIDE SEQUENCE [LARGE SCALE GENOMIC DNA]</scope>
    <source>
        <strain evidence="7 8">JCM 3272</strain>
    </source>
</reference>
<dbReference type="InterPro" id="IPR038658">
    <property type="entry name" value="SsgB_sf"/>
</dbReference>
<evidence type="ECO:0000256" key="2">
    <source>
        <dbReference type="ARBA" id="ARBA00009323"/>
    </source>
</evidence>
<keyword evidence="8" id="KW-1185">Reference proteome</keyword>
<evidence type="ECO:0000256" key="5">
    <source>
        <dbReference type="ARBA" id="ARBA00023210"/>
    </source>
</evidence>
<dbReference type="Proteomes" id="UP001501444">
    <property type="component" value="Unassembled WGS sequence"/>
</dbReference>
<comment type="similarity">
    <text evidence="2">Belongs to the SsgA family.</text>
</comment>
<evidence type="ECO:0000313" key="8">
    <source>
        <dbReference type="Proteomes" id="UP001501444"/>
    </source>
</evidence>
<evidence type="ECO:0000256" key="6">
    <source>
        <dbReference type="ARBA" id="ARBA00023306"/>
    </source>
</evidence>
<protein>
    <submittedName>
        <fullName evidence="7">SsgA family sporulation/cell division regulator</fullName>
    </submittedName>
</protein>
<dbReference type="InterPro" id="IPR006776">
    <property type="entry name" value="SsgB"/>
</dbReference>
<accession>A0ABN3G8P0</accession>
<keyword evidence="6" id="KW-0131">Cell cycle</keyword>
<keyword evidence="5" id="KW-0717">Septation</keyword>
<keyword evidence="3" id="KW-0132">Cell division</keyword>
<comment type="subcellular location">
    <subcellularLocation>
        <location evidence="1">Cell septum</location>
    </subcellularLocation>
</comment>
<proteinExistence type="inferred from homology"/>